<evidence type="ECO:0000256" key="1">
    <source>
        <dbReference type="ARBA" id="ARBA00009986"/>
    </source>
</evidence>
<evidence type="ECO:0000256" key="2">
    <source>
        <dbReference type="ARBA" id="ARBA00023002"/>
    </source>
</evidence>
<dbReference type="FunFam" id="3.40.309.10:FF:000012">
    <property type="entry name" value="Betaine aldehyde dehydrogenase"/>
    <property type="match status" value="1"/>
</dbReference>
<comment type="caution">
    <text evidence="6">The sequence shown here is derived from an EMBL/GenBank/DDBJ whole genome shotgun (WGS) entry which is preliminary data.</text>
</comment>
<keyword evidence="2 4" id="KW-0560">Oxidoreductase</keyword>
<dbReference type="InterPro" id="IPR015590">
    <property type="entry name" value="Aldehyde_DH_dom"/>
</dbReference>
<dbReference type="InterPro" id="IPR016162">
    <property type="entry name" value="Ald_DH_N"/>
</dbReference>
<dbReference type="EMBL" id="RQGA01000011">
    <property type="protein sequence ID" value="TGL39841.1"/>
    <property type="molecule type" value="Genomic_DNA"/>
</dbReference>
<dbReference type="PANTHER" id="PTHR11699">
    <property type="entry name" value="ALDEHYDE DEHYDROGENASE-RELATED"/>
    <property type="match status" value="1"/>
</dbReference>
<dbReference type="NCBIfam" id="NF010000">
    <property type="entry name" value="PRK13473.1"/>
    <property type="match status" value="1"/>
</dbReference>
<feature type="domain" description="Aldehyde dehydrogenase" evidence="5">
    <location>
        <begin position="12"/>
        <end position="476"/>
    </location>
</feature>
<evidence type="ECO:0000259" key="5">
    <source>
        <dbReference type="Pfam" id="PF00171"/>
    </source>
</evidence>
<dbReference type="Proteomes" id="UP000298125">
    <property type="component" value="Unassembled WGS sequence"/>
</dbReference>
<dbReference type="Gene3D" id="3.40.309.10">
    <property type="entry name" value="Aldehyde Dehydrogenase, Chain A, domain 2"/>
    <property type="match status" value="1"/>
</dbReference>
<protein>
    <submittedName>
        <fullName evidence="6">Gamma-aminobutyraldehyde dehydrogenase</fullName>
    </submittedName>
</protein>
<dbReference type="InterPro" id="IPR029510">
    <property type="entry name" value="Ald_DH_CS_GLU"/>
</dbReference>
<dbReference type="SUPFAM" id="SSF53720">
    <property type="entry name" value="ALDH-like"/>
    <property type="match status" value="1"/>
</dbReference>
<organism evidence="6 7">
    <name type="scientific">Leptospira perdikensis</name>
    <dbReference type="NCBI Taxonomy" id="2484948"/>
    <lineage>
        <taxon>Bacteria</taxon>
        <taxon>Pseudomonadati</taxon>
        <taxon>Spirochaetota</taxon>
        <taxon>Spirochaetia</taxon>
        <taxon>Leptospirales</taxon>
        <taxon>Leptospiraceae</taxon>
        <taxon>Leptospira</taxon>
    </lineage>
</organism>
<evidence type="ECO:0000313" key="6">
    <source>
        <dbReference type="EMBL" id="TGL39841.1"/>
    </source>
</evidence>
<dbReference type="AlphaFoldDB" id="A0A4R9JFY2"/>
<dbReference type="Pfam" id="PF00171">
    <property type="entry name" value="Aldedh"/>
    <property type="match status" value="1"/>
</dbReference>
<dbReference type="OrthoDB" id="9762913at2"/>
<dbReference type="RefSeq" id="WP_135579216.1">
    <property type="nucleotide sequence ID" value="NZ_RQGA01000011.1"/>
</dbReference>
<evidence type="ECO:0000313" key="7">
    <source>
        <dbReference type="Proteomes" id="UP000298125"/>
    </source>
</evidence>
<dbReference type="InterPro" id="IPR015657">
    <property type="entry name" value="Aminobutyraldehyde_DH"/>
</dbReference>
<dbReference type="InterPro" id="IPR016161">
    <property type="entry name" value="Ald_DH/histidinol_DH"/>
</dbReference>
<evidence type="ECO:0000256" key="4">
    <source>
        <dbReference type="RuleBase" id="RU003345"/>
    </source>
</evidence>
<keyword evidence="7" id="KW-1185">Reference proteome</keyword>
<proteinExistence type="inferred from homology"/>
<dbReference type="GO" id="GO:0004030">
    <property type="term" value="F:aldehyde dehydrogenase [NAD(P)+] activity"/>
    <property type="evidence" value="ECO:0007669"/>
    <property type="project" value="UniProtKB-ARBA"/>
</dbReference>
<evidence type="ECO:0000256" key="3">
    <source>
        <dbReference type="PROSITE-ProRule" id="PRU10007"/>
    </source>
</evidence>
<dbReference type="Gene3D" id="3.40.605.10">
    <property type="entry name" value="Aldehyde Dehydrogenase, Chain A, domain 1"/>
    <property type="match status" value="1"/>
</dbReference>
<reference evidence="6" key="1">
    <citation type="journal article" date="2019" name="PLoS Negl. Trop. Dis.">
        <title>Revisiting the worldwide diversity of Leptospira species in the environment.</title>
        <authorList>
            <person name="Vincent A.T."/>
            <person name="Schiettekatte O."/>
            <person name="Bourhy P."/>
            <person name="Veyrier F.J."/>
            <person name="Picardeau M."/>
        </authorList>
    </citation>
    <scope>NUCLEOTIDE SEQUENCE [LARGE SCALE GENOMIC DNA]</scope>
    <source>
        <strain evidence="6">201702692</strain>
    </source>
</reference>
<dbReference type="InterPro" id="IPR016163">
    <property type="entry name" value="Ald_DH_C"/>
</dbReference>
<accession>A0A4R9JFY2</accession>
<sequence>MKQFKLWIDGKWTNTTGGKLMDIEDPATGKKIAKVIDASAADVDKAAKAAHKAFYDGRWSGITPGERSKAIWKLADLLEEKTKEFAKAESLNAGKPYKNLSLAGDIPFAVDNIRFFATAARDVHGSRANEYQPGYTSILRREPVGVVGQIAPWNYPLLMAVWKFGPALAAGCTVILKPAPGTPITSLMLAELTKKAGIPDGVINIVTGGNATGQAIVDHPLVRMVSLTGSTGTGKNIMKSASDSLKRVHLELGGKAPLLVFDDVDVNLFATKVAFGATCNSGQDCTAATRIIVPKSLQKKITDAVVDAMKAVNVGDPFNDKTEMGPLISAIHRERVLGFMDRAKKQGAKILTGGSIPKGLDKGYFFAPTVITDVKQNYDVVQNEIFGPVLTIQSYEKEEEGIQLANDVNYGLASSIWTKDVARAMRVAKQFEFGTVWVNDHLPLASETPHGGFKQSGFGKDLSIESVGDYLITKHVMVGGV</sequence>
<gene>
    <name evidence="6" type="ORF">EHQ49_10690</name>
</gene>
<comment type="similarity">
    <text evidence="1 4">Belongs to the aldehyde dehydrogenase family.</text>
</comment>
<name>A0A4R9JFY2_9LEPT</name>
<dbReference type="FunFam" id="3.40.605.10:FF:000001">
    <property type="entry name" value="Aldehyde dehydrogenase 1"/>
    <property type="match status" value="1"/>
</dbReference>
<dbReference type="PROSITE" id="PS00687">
    <property type="entry name" value="ALDEHYDE_DEHYDR_GLU"/>
    <property type="match status" value="1"/>
</dbReference>
<feature type="active site" evidence="3">
    <location>
        <position position="251"/>
    </location>
</feature>
<dbReference type="CDD" id="cd07092">
    <property type="entry name" value="ALDH_ABALDH-YdcW"/>
    <property type="match status" value="1"/>
</dbReference>